<dbReference type="Proteomes" id="UP000050761">
    <property type="component" value="Unassembled WGS sequence"/>
</dbReference>
<proteinExistence type="predicted"/>
<accession>A0A183GR99</accession>
<reference evidence="3" key="2">
    <citation type="submission" date="2019-09" db="UniProtKB">
        <authorList>
            <consortium name="WormBaseParasite"/>
        </authorList>
    </citation>
    <scope>IDENTIFICATION</scope>
</reference>
<evidence type="ECO:0000313" key="2">
    <source>
        <dbReference type="Proteomes" id="UP000050761"/>
    </source>
</evidence>
<dbReference type="WBParaSite" id="HPBE_0002521901-mRNA-1">
    <property type="protein sequence ID" value="HPBE_0002521901-mRNA-1"/>
    <property type="gene ID" value="HPBE_0002521901"/>
</dbReference>
<dbReference type="AlphaFoldDB" id="A0A183GR99"/>
<keyword evidence="2" id="KW-1185">Reference proteome</keyword>
<reference evidence="1 2" key="1">
    <citation type="submission" date="2018-11" db="EMBL/GenBank/DDBJ databases">
        <authorList>
            <consortium name="Pathogen Informatics"/>
        </authorList>
    </citation>
    <scope>NUCLEOTIDE SEQUENCE [LARGE SCALE GENOMIC DNA]</scope>
</reference>
<accession>A0A3P8DEA3</accession>
<organism evidence="2 3">
    <name type="scientific">Heligmosomoides polygyrus</name>
    <name type="common">Parasitic roundworm</name>
    <dbReference type="NCBI Taxonomy" id="6339"/>
    <lineage>
        <taxon>Eukaryota</taxon>
        <taxon>Metazoa</taxon>
        <taxon>Ecdysozoa</taxon>
        <taxon>Nematoda</taxon>
        <taxon>Chromadorea</taxon>
        <taxon>Rhabditida</taxon>
        <taxon>Rhabditina</taxon>
        <taxon>Rhabditomorpha</taxon>
        <taxon>Strongyloidea</taxon>
        <taxon>Heligmosomidae</taxon>
        <taxon>Heligmosomoides</taxon>
    </lineage>
</organism>
<evidence type="ECO:0000313" key="3">
    <source>
        <dbReference type="WBParaSite" id="HPBE_0002521901-mRNA-1"/>
    </source>
</evidence>
<gene>
    <name evidence="1" type="ORF">HPBE_LOCUS25218</name>
</gene>
<sequence>MSTSNALITLQEGAIVLLPCGPHRILKLSDGNLCAVPVQLTEHQQLFIGGLDAPTLLQYRSENADVVAGELRDITDAVAHLEEVDHEVVVDDGIVVDGEAVVREEGGEQEPGPSGLYMEQADETLGTGGRRFIGIPEKSKFGRHPVLIYKIPGQVNCYAFTHHRTYRCSKTYRCLCCMKEGAYTGVKVVGDNEFTEDPCALNHVCLPFRWLKEKSRRTFYEKCQEWKGDGKYAKLTPSTEHTRFLLEVDRRQNLPAEEREAILADHHEYARLRTTITRNMGCGRDRTVSMEHVPESLALNPDGTRFLHYRSSDFHIYYSENIIRASLYTSLHVVQFV</sequence>
<dbReference type="EMBL" id="UZAH01037533">
    <property type="protein sequence ID" value="VDP49807.1"/>
    <property type="molecule type" value="Genomic_DNA"/>
</dbReference>
<evidence type="ECO:0000313" key="1">
    <source>
        <dbReference type="EMBL" id="VDP49807.1"/>
    </source>
</evidence>
<name>A0A183GR99_HELPZ</name>
<protein>
    <submittedName>
        <fullName evidence="3">FLYWCH-type domain-containing protein</fullName>
    </submittedName>
</protein>